<dbReference type="InterPro" id="IPR036624">
    <property type="entry name" value="Hcp1-lik_sf"/>
</dbReference>
<keyword evidence="2" id="KW-1185">Reference proteome</keyword>
<reference evidence="1 2" key="1">
    <citation type="submission" date="2024-04" db="EMBL/GenBank/DDBJ databases">
        <authorList>
            <person name="Cremers G."/>
        </authorList>
    </citation>
    <scope>NUCLEOTIDE SEQUENCE [LARGE SCALE GENOMIC DNA]</scope>
    <source>
        <strain evidence="1">MeCH1-AG</strain>
    </source>
</reference>
<sequence length="162" mass="17732">MAQVDYFLKIDGIKGESQDDKHKDEIAIESWSWGETNTGSFSHGGGGGTGKVQMEDFRFVKRMDKASPGLFLSCASGKHIPKAELVCREAGEQPAEYLKITLSDVLISSYQAKGPGADVIRPTEEFSLNFAKIEFEYSEQKADGSVVPAGKTGWDLKAHKKL</sequence>
<name>A0ABP1C6B3_9GAMM</name>
<evidence type="ECO:0000313" key="1">
    <source>
        <dbReference type="EMBL" id="CAL1239734.1"/>
    </source>
</evidence>
<dbReference type="InterPro" id="IPR053165">
    <property type="entry name" value="HSI-I_assembly_Hcp1"/>
</dbReference>
<dbReference type="PANTHER" id="PTHR36152:SF5">
    <property type="entry name" value="PROTEIN HCP1"/>
    <property type="match status" value="1"/>
</dbReference>
<accession>A0ABP1C6B3</accession>
<dbReference type="Pfam" id="PF05638">
    <property type="entry name" value="T6SS_HCP"/>
    <property type="match status" value="1"/>
</dbReference>
<dbReference type="EMBL" id="OZ026884">
    <property type="protein sequence ID" value="CAL1239734.1"/>
    <property type="molecule type" value="Genomic_DNA"/>
</dbReference>
<proteinExistence type="predicted"/>
<dbReference type="PANTHER" id="PTHR36152">
    <property type="entry name" value="CYTOPLASMIC PROTEIN-RELATED"/>
    <property type="match status" value="1"/>
</dbReference>
<evidence type="ECO:0000313" key="2">
    <source>
        <dbReference type="Proteomes" id="UP001497493"/>
    </source>
</evidence>
<organism evidence="1 2">
    <name type="scientific">Candidatus Methylocalor cossyra</name>
    <dbReference type="NCBI Taxonomy" id="3108543"/>
    <lineage>
        <taxon>Bacteria</taxon>
        <taxon>Pseudomonadati</taxon>
        <taxon>Pseudomonadota</taxon>
        <taxon>Gammaproteobacteria</taxon>
        <taxon>Methylococcales</taxon>
        <taxon>Methylococcaceae</taxon>
        <taxon>Candidatus Methylocalor</taxon>
    </lineage>
</organism>
<gene>
    <name evidence="1" type="primary">hcp</name>
    <name evidence="1" type="ORF">MECH1_V1_0958</name>
</gene>
<dbReference type="SUPFAM" id="SSF141452">
    <property type="entry name" value="Hcp1-like"/>
    <property type="match status" value="1"/>
</dbReference>
<dbReference type="Gene3D" id="2.30.110.20">
    <property type="entry name" value="Hcp1-like"/>
    <property type="match status" value="1"/>
</dbReference>
<dbReference type="RefSeq" id="WP_348759272.1">
    <property type="nucleotide sequence ID" value="NZ_OZ026884.1"/>
</dbReference>
<dbReference type="InterPro" id="IPR008514">
    <property type="entry name" value="T6SS_Hcp"/>
</dbReference>
<protein>
    <submittedName>
        <fullName evidence="1">Protein hcp1</fullName>
    </submittedName>
</protein>
<dbReference type="Proteomes" id="UP001497493">
    <property type="component" value="Chromosome"/>
</dbReference>